<sequence>MLNLLPVELLLEILRWATTSDKEVDLIESSYAPFQPTLNESAPDSVLAVKTNVALVCRDWKYLATKFLYEDIKVSRGIEALRDALRGEEGRGRLVRRVVLPYESTVTARHQASLSLPSVEILRRCTNLETLVRPRLASASEIAVPQFHFEAENLAFPSLQRLDWWYHNEAERSGGINSLKAVLQGAPNIQYLSVGGIVGPGYLFTGVGPLTLHHLHTLRLQGSNGYLLRKLADLLSMPALTTVIVDFPLARMGLSHMWEAFGPQLRRVEFGKHVRFFIDDHLTACLRACPNLTELNFFLFFTIAPSPTHHRHTSLTTIGLHAGVNGLLQDGETVCEHIEKHFHLLTSDAFPALRRIILYGEWRGIIAHPRLARMWRLLRDRGITATHGFC</sequence>
<dbReference type="OrthoDB" id="3256525at2759"/>
<dbReference type="InterPro" id="IPR032675">
    <property type="entry name" value="LRR_dom_sf"/>
</dbReference>
<evidence type="ECO:0000313" key="3">
    <source>
        <dbReference type="Proteomes" id="UP001063166"/>
    </source>
</evidence>
<evidence type="ECO:0008006" key="4">
    <source>
        <dbReference type="Google" id="ProtNLM"/>
    </source>
</evidence>
<feature type="chain" id="PRO_5040512186" description="F-box domain-containing protein" evidence="1">
    <location>
        <begin position="20"/>
        <end position="390"/>
    </location>
</feature>
<dbReference type="Proteomes" id="UP001063166">
    <property type="component" value="Unassembled WGS sequence"/>
</dbReference>
<comment type="caution">
    <text evidence="2">The sequence shown here is derived from an EMBL/GenBank/DDBJ whole genome shotgun (WGS) entry which is preliminary data.</text>
</comment>
<accession>A0A9P3PHY3</accession>
<keyword evidence="1" id="KW-0732">Signal</keyword>
<protein>
    <recommendedName>
        <fullName evidence="4">F-box domain-containing protein</fullName>
    </recommendedName>
</protein>
<name>A0A9P3PHY3_LYOSH</name>
<dbReference type="EMBL" id="BRPK01000003">
    <property type="protein sequence ID" value="GLB35778.1"/>
    <property type="molecule type" value="Genomic_DNA"/>
</dbReference>
<gene>
    <name evidence="2" type="ORF">LshimejAT787_0300660</name>
</gene>
<dbReference type="SUPFAM" id="SSF52047">
    <property type="entry name" value="RNI-like"/>
    <property type="match status" value="1"/>
</dbReference>
<evidence type="ECO:0000313" key="2">
    <source>
        <dbReference type="EMBL" id="GLB35778.1"/>
    </source>
</evidence>
<dbReference type="Gene3D" id="3.80.10.10">
    <property type="entry name" value="Ribonuclease Inhibitor"/>
    <property type="match status" value="1"/>
</dbReference>
<evidence type="ECO:0000256" key="1">
    <source>
        <dbReference type="SAM" id="SignalP"/>
    </source>
</evidence>
<proteinExistence type="predicted"/>
<reference evidence="2" key="1">
    <citation type="submission" date="2022-07" db="EMBL/GenBank/DDBJ databases">
        <title>The genome of Lyophyllum shimeji provides insight into the initial evolution of ectomycorrhizal fungal genome.</title>
        <authorList>
            <person name="Kobayashi Y."/>
            <person name="Shibata T."/>
            <person name="Hirakawa H."/>
            <person name="Shigenobu S."/>
            <person name="Nishiyama T."/>
            <person name="Yamada A."/>
            <person name="Hasebe M."/>
            <person name="Kawaguchi M."/>
        </authorList>
    </citation>
    <scope>NUCLEOTIDE SEQUENCE</scope>
    <source>
        <strain evidence="2">AT787</strain>
    </source>
</reference>
<organism evidence="2 3">
    <name type="scientific">Lyophyllum shimeji</name>
    <name type="common">Hon-shimeji</name>
    <name type="synonym">Tricholoma shimeji</name>
    <dbReference type="NCBI Taxonomy" id="47721"/>
    <lineage>
        <taxon>Eukaryota</taxon>
        <taxon>Fungi</taxon>
        <taxon>Dikarya</taxon>
        <taxon>Basidiomycota</taxon>
        <taxon>Agaricomycotina</taxon>
        <taxon>Agaricomycetes</taxon>
        <taxon>Agaricomycetidae</taxon>
        <taxon>Agaricales</taxon>
        <taxon>Tricholomatineae</taxon>
        <taxon>Lyophyllaceae</taxon>
        <taxon>Lyophyllum</taxon>
    </lineage>
</organism>
<keyword evidence="3" id="KW-1185">Reference proteome</keyword>
<feature type="signal peptide" evidence="1">
    <location>
        <begin position="1"/>
        <end position="19"/>
    </location>
</feature>
<dbReference type="AlphaFoldDB" id="A0A9P3PHY3"/>